<dbReference type="Proteomes" id="UP000648182">
    <property type="component" value="Unassembled WGS sequence"/>
</dbReference>
<protein>
    <submittedName>
        <fullName evidence="9">Spore germination protein</fullName>
    </submittedName>
</protein>
<evidence type="ECO:0000256" key="2">
    <source>
        <dbReference type="ARBA" id="ARBA00005278"/>
    </source>
</evidence>
<keyword evidence="10" id="KW-1185">Reference proteome</keyword>
<dbReference type="Pfam" id="PF03323">
    <property type="entry name" value="GerA"/>
    <property type="match status" value="1"/>
</dbReference>
<dbReference type="RefSeq" id="WP_191810473.1">
    <property type="nucleotide sequence ID" value="NZ_JACSPV010000005.1"/>
</dbReference>
<sequence>MPKPQEPLRKSFNENVEAFQSIYYECSDVIFREFQIFGSVRGMIIYIEGLSDLEILDECVIYPLIQKDVEKFHLPKLEIIKNTIAVSGIKQVSLVSDCIESISNGCPILLIETENIALSLALSKYEVRSIEEPQSEKVIRGPREGFIESLQVNTAMVRRIIKSAALKMKPINKGEYTKTEIVLAYIEGVASPNLIEELEERLQRIEVGSVLESGYIEELIEDNPYSPFPQVLSTERPDVVAAQLLEGRAAILLDGTPFALIAPVSFFSMLQAPDDYYERYIFGTVIRWLRYVFIVISLVLPSLFVAITTFHQEMIPDPLLLSIAAARESVPYPALVEVILMELMLEALREAGVRLPNQIGAAVSIVGALVIGQAAVQAGLVSAPMVIVVSTTGIASFLVPRYIIGYSIRFLRFPLVILAGFLGLLGIMLGVLAIIIHLCTLRSFGEPYMQPLAPLKKHELKDVLWRSPFWMMDTRPHFDGSTNVYRQAPGQKPGLARNDETQNGGK</sequence>
<keyword evidence="5 6" id="KW-0472">Membrane</keyword>
<evidence type="ECO:0000256" key="4">
    <source>
        <dbReference type="ARBA" id="ARBA00022989"/>
    </source>
</evidence>
<reference evidence="9 10" key="1">
    <citation type="submission" date="2020-08" db="EMBL/GenBank/DDBJ databases">
        <title>A Genomic Blueprint of the Chicken Gut Microbiome.</title>
        <authorList>
            <person name="Gilroy R."/>
            <person name="Ravi A."/>
            <person name="Getino M."/>
            <person name="Pursley I."/>
            <person name="Horton D.L."/>
            <person name="Alikhan N.-F."/>
            <person name="Baker D."/>
            <person name="Gharbi K."/>
            <person name="Hall N."/>
            <person name="Watson M."/>
            <person name="Adriaenssens E.M."/>
            <person name="Foster-Nyarko E."/>
            <person name="Jarju S."/>
            <person name="Secka A."/>
            <person name="Antonio M."/>
            <person name="Oren A."/>
            <person name="Chaudhuri R."/>
            <person name="La Ragione R.M."/>
            <person name="Hildebrand F."/>
            <person name="Pallen M.J."/>
        </authorList>
    </citation>
    <scope>NUCLEOTIDE SEQUENCE [LARGE SCALE GENOMIC DNA]</scope>
    <source>
        <strain evidence="9 10">Sa1BUA2</strain>
    </source>
</reference>
<feature type="transmembrane region" description="Helical" evidence="8">
    <location>
        <begin position="415"/>
        <end position="438"/>
    </location>
</feature>
<organism evidence="9 10">
    <name type="scientific">Bacillus norwichensis</name>
    <dbReference type="NCBI Taxonomy" id="2762217"/>
    <lineage>
        <taxon>Bacteria</taxon>
        <taxon>Bacillati</taxon>
        <taxon>Bacillota</taxon>
        <taxon>Bacilli</taxon>
        <taxon>Bacillales</taxon>
        <taxon>Bacillaceae</taxon>
        <taxon>Bacillus</taxon>
    </lineage>
</organism>
<keyword evidence="3 8" id="KW-0812">Transmembrane</keyword>
<name>A0ABR8VHZ5_9BACI</name>
<dbReference type="PIRSF" id="PIRSF005690">
    <property type="entry name" value="GerBA"/>
    <property type="match status" value="1"/>
</dbReference>
<dbReference type="EMBL" id="JACSPV010000005">
    <property type="protein sequence ID" value="MBD8004388.1"/>
    <property type="molecule type" value="Genomic_DNA"/>
</dbReference>
<evidence type="ECO:0000256" key="3">
    <source>
        <dbReference type="ARBA" id="ARBA00022692"/>
    </source>
</evidence>
<dbReference type="InterPro" id="IPR004995">
    <property type="entry name" value="Spore_Ger"/>
</dbReference>
<evidence type="ECO:0000256" key="8">
    <source>
        <dbReference type="SAM" id="Phobius"/>
    </source>
</evidence>
<evidence type="ECO:0000256" key="7">
    <source>
        <dbReference type="SAM" id="MobiDB-lite"/>
    </source>
</evidence>
<evidence type="ECO:0000256" key="5">
    <source>
        <dbReference type="ARBA" id="ARBA00023136"/>
    </source>
</evidence>
<evidence type="ECO:0000313" key="10">
    <source>
        <dbReference type="Proteomes" id="UP000648182"/>
    </source>
</evidence>
<comment type="similarity">
    <text evidence="2 6">Belongs to the GerABKA family.</text>
</comment>
<feature type="transmembrane region" description="Helical" evidence="8">
    <location>
        <begin position="288"/>
        <end position="310"/>
    </location>
</feature>
<dbReference type="PANTHER" id="PTHR22550">
    <property type="entry name" value="SPORE GERMINATION PROTEIN"/>
    <property type="match status" value="1"/>
</dbReference>
<comment type="subcellular location">
    <subcellularLocation>
        <location evidence="6">Cell membrane</location>
    </subcellularLocation>
    <subcellularLocation>
        <location evidence="1">Membrane</location>
        <topology evidence="1">Multi-pass membrane protein</topology>
    </subcellularLocation>
</comment>
<feature type="region of interest" description="Disordered" evidence="7">
    <location>
        <begin position="482"/>
        <end position="506"/>
    </location>
</feature>
<dbReference type="PANTHER" id="PTHR22550:SF5">
    <property type="entry name" value="LEUCINE ZIPPER PROTEIN 4"/>
    <property type="match status" value="1"/>
</dbReference>
<keyword evidence="4 8" id="KW-1133">Transmembrane helix</keyword>
<feature type="transmembrane region" description="Helical" evidence="8">
    <location>
        <begin position="382"/>
        <end position="403"/>
    </location>
</feature>
<proteinExistence type="inferred from homology"/>
<comment type="caution">
    <text evidence="9">The sequence shown here is derived from an EMBL/GenBank/DDBJ whole genome shotgun (WGS) entry which is preliminary data.</text>
</comment>
<evidence type="ECO:0000256" key="1">
    <source>
        <dbReference type="ARBA" id="ARBA00004141"/>
    </source>
</evidence>
<dbReference type="InterPro" id="IPR050768">
    <property type="entry name" value="UPF0353/GerABKA_families"/>
</dbReference>
<evidence type="ECO:0000256" key="6">
    <source>
        <dbReference type="PIRNR" id="PIRNR005690"/>
    </source>
</evidence>
<evidence type="ECO:0000313" key="9">
    <source>
        <dbReference type="EMBL" id="MBD8004388.1"/>
    </source>
</evidence>
<accession>A0ABR8VHZ5</accession>
<gene>
    <name evidence="9" type="ORF">H9631_04780</name>
</gene>